<dbReference type="AlphaFoldDB" id="A0A2T3W8I0"/>
<name>A0A2T3W8I0_9DEIO</name>
<reference evidence="1 2" key="1">
    <citation type="submission" date="2018-03" db="EMBL/GenBank/DDBJ databases">
        <title>Draft genome of Deinococcus sp. OD32.</title>
        <authorList>
            <person name="Wang X.-P."/>
            <person name="Du Z.-J."/>
        </authorList>
    </citation>
    <scope>NUCLEOTIDE SEQUENCE [LARGE SCALE GENOMIC DNA]</scope>
    <source>
        <strain evidence="1 2">OD32</strain>
    </source>
</reference>
<dbReference type="EMBL" id="PYSV01000007">
    <property type="protein sequence ID" value="PTA68221.1"/>
    <property type="molecule type" value="Genomic_DNA"/>
</dbReference>
<protein>
    <submittedName>
        <fullName evidence="1">Uncharacterized protein</fullName>
    </submittedName>
</protein>
<dbReference type="RefSeq" id="WP_107137815.1">
    <property type="nucleotide sequence ID" value="NZ_PYSV01000007.1"/>
</dbReference>
<organism evidence="1 2">
    <name type="scientific">Deinococcus arcticus</name>
    <dbReference type="NCBI Taxonomy" id="2136176"/>
    <lineage>
        <taxon>Bacteria</taxon>
        <taxon>Thermotogati</taxon>
        <taxon>Deinococcota</taxon>
        <taxon>Deinococci</taxon>
        <taxon>Deinococcales</taxon>
        <taxon>Deinococcaceae</taxon>
        <taxon>Deinococcus</taxon>
    </lineage>
</organism>
<dbReference type="Proteomes" id="UP000240317">
    <property type="component" value="Unassembled WGS sequence"/>
</dbReference>
<dbReference type="OrthoDB" id="71325at2"/>
<proteinExistence type="predicted"/>
<gene>
    <name evidence="1" type="ORF">C8263_09185</name>
</gene>
<accession>A0A2T3W8I0</accession>
<sequence>MNVRRLLGLHPEQHAYTGFTAHAAVAGLQGDGEVFVSLCDDPGKTTSLIELRSVPALPGHVIYRHTSSVEFLDVIQSYELSGTALYLNYRPAMASLMRAKGCAVSFGHSELPLPELARALSVLFPTQ</sequence>
<comment type="caution">
    <text evidence="1">The sequence shown here is derived from an EMBL/GenBank/DDBJ whole genome shotgun (WGS) entry which is preliminary data.</text>
</comment>
<keyword evidence="2" id="KW-1185">Reference proteome</keyword>
<evidence type="ECO:0000313" key="2">
    <source>
        <dbReference type="Proteomes" id="UP000240317"/>
    </source>
</evidence>
<evidence type="ECO:0000313" key="1">
    <source>
        <dbReference type="EMBL" id="PTA68221.1"/>
    </source>
</evidence>